<evidence type="ECO:0000313" key="2">
    <source>
        <dbReference type="EMBL" id="KAL3311605.1"/>
    </source>
</evidence>
<gene>
    <name evidence="2" type="ORF">Ciccas_009812</name>
</gene>
<dbReference type="InterPro" id="IPR001507">
    <property type="entry name" value="ZP_dom"/>
</dbReference>
<keyword evidence="3" id="KW-1185">Reference proteome</keyword>
<protein>
    <recommendedName>
        <fullName evidence="1">ZP domain-containing protein</fullName>
    </recommendedName>
</protein>
<feature type="non-terminal residue" evidence="2">
    <location>
        <position position="1"/>
    </location>
</feature>
<sequence length="188" mass="21188">TGEVEYRGELEIVTMKDLRNPSRDINLPFSCVSKQPTRKRANVDAADRKQPIFREHNNILDASTDNVSLWLRLVNEFNDEVSQVGRGDNIKLDILLVDSSNEFRAISVDKCSALTNQSEIVFILNNCPFGAQGIRVDNIQRLSTNHMSTVHLQSQAFQPLQMTGISTTTSYVSFRCQFKLCSSTDLCN</sequence>
<proteinExistence type="predicted"/>
<reference evidence="2 3" key="1">
    <citation type="submission" date="2024-11" db="EMBL/GenBank/DDBJ databases">
        <title>Adaptive evolution of stress response genes in parasites aligns with host niche diversity.</title>
        <authorList>
            <person name="Hahn C."/>
            <person name="Resl P."/>
        </authorList>
    </citation>
    <scope>NUCLEOTIDE SEQUENCE [LARGE SCALE GENOMIC DNA]</scope>
    <source>
        <strain evidence="2">EGGRZ-B1_66</strain>
        <tissue evidence="2">Body</tissue>
    </source>
</reference>
<name>A0ABD2PWP3_9PLAT</name>
<feature type="domain" description="ZP" evidence="1">
    <location>
        <begin position="1"/>
        <end position="188"/>
    </location>
</feature>
<dbReference type="Proteomes" id="UP001626550">
    <property type="component" value="Unassembled WGS sequence"/>
</dbReference>
<dbReference type="EMBL" id="JBJKFK010002118">
    <property type="protein sequence ID" value="KAL3311605.1"/>
    <property type="molecule type" value="Genomic_DNA"/>
</dbReference>
<feature type="non-terminal residue" evidence="2">
    <location>
        <position position="188"/>
    </location>
</feature>
<dbReference type="PROSITE" id="PS51034">
    <property type="entry name" value="ZP_2"/>
    <property type="match status" value="1"/>
</dbReference>
<dbReference type="AlphaFoldDB" id="A0ABD2PWP3"/>
<comment type="caution">
    <text evidence="2">The sequence shown here is derived from an EMBL/GenBank/DDBJ whole genome shotgun (WGS) entry which is preliminary data.</text>
</comment>
<evidence type="ECO:0000313" key="3">
    <source>
        <dbReference type="Proteomes" id="UP001626550"/>
    </source>
</evidence>
<evidence type="ECO:0000259" key="1">
    <source>
        <dbReference type="PROSITE" id="PS51034"/>
    </source>
</evidence>
<accession>A0ABD2PWP3</accession>
<organism evidence="2 3">
    <name type="scientific">Cichlidogyrus casuarinus</name>
    <dbReference type="NCBI Taxonomy" id="1844966"/>
    <lineage>
        <taxon>Eukaryota</taxon>
        <taxon>Metazoa</taxon>
        <taxon>Spiralia</taxon>
        <taxon>Lophotrochozoa</taxon>
        <taxon>Platyhelminthes</taxon>
        <taxon>Monogenea</taxon>
        <taxon>Monopisthocotylea</taxon>
        <taxon>Dactylogyridea</taxon>
        <taxon>Ancyrocephalidae</taxon>
        <taxon>Cichlidogyrus</taxon>
    </lineage>
</organism>